<keyword evidence="2" id="KW-0812">Transmembrane</keyword>
<keyword evidence="2" id="KW-1133">Transmembrane helix</keyword>
<dbReference type="PROSITE" id="PS50835">
    <property type="entry name" value="IG_LIKE"/>
    <property type="match status" value="1"/>
</dbReference>
<evidence type="ECO:0000259" key="3">
    <source>
        <dbReference type="PROSITE" id="PS50835"/>
    </source>
</evidence>
<comment type="caution">
    <text evidence="4">The sequence shown here is derived from an EMBL/GenBank/DDBJ whole genome shotgun (WGS) entry which is preliminary data.</text>
</comment>
<dbReference type="SUPFAM" id="SSF48726">
    <property type="entry name" value="Immunoglobulin"/>
    <property type="match status" value="1"/>
</dbReference>
<feature type="transmembrane region" description="Helical" evidence="2">
    <location>
        <begin position="164"/>
        <end position="186"/>
    </location>
</feature>
<dbReference type="EMBL" id="JANIIK010000039">
    <property type="protein sequence ID" value="KAJ3609128.1"/>
    <property type="molecule type" value="Genomic_DNA"/>
</dbReference>
<evidence type="ECO:0000313" key="4">
    <source>
        <dbReference type="EMBL" id="KAJ3609128.1"/>
    </source>
</evidence>
<accession>A0A9Q0EMI9</accession>
<protein>
    <recommendedName>
        <fullName evidence="3">Ig-like domain-containing protein</fullName>
    </recommendedName>
</protein>
<dbReference type="AlphaFoldDB" id="A0A9Q0EMI9"/>
<name>A0A9Q0EMI9_9TELE</name>
<feature type="domain" description="Ig-like" evidence="3">
    <location>
        <begin position="21"/>
        <end position="104"/>
    </location>
</feature>
<feature type="region of interest" description="Disordered" evidence="1">
    <location>
        <begin position="222"/>
        <end position="281"/>
    </location>
</feature>
<evidence type="ECO:0000256" key="1">
    <source>
        <dbReference type="SAM" id="MobiDB-lite"/>
    </source>
</evidence>
<keyword evidence="5" id="KW-1185">Reference proteome</keyword>
<gene>
    <name evidence="4" type="ORF">NHX12_023653</name>
</gene>
<feature type="region of interest" description="Disordered" evidence="1">
    <location>
        <begin position="123"/>
        <end position="148"/>
    </location>
</feature>
<proteinExistence type="predicted"/>
<reference evidence="4" key="1">
    <citation type="submission" date="2022-07" db="EMBL/GenBank/DDBJ databases">
        <title>Chromosome-level genome of Muraenolepis orangiensis.</title>
        <authorList>
            <person name="Kim J."/>
        </authorList>
    </citation>
    <scope>NUCLEOTIDE SEQUENCE</scope>
    <source>
        <strain evidence="4">KU_S4_2022</strain>
        <tissue evidence="4">Muscle</tissue>
    </source>
</reference>
<organism evidence="4 5">
    <name type="scientific">Muraenolepis orangiensis</name>
    <name type="common">Patagonian moray cod</name>
    <dbReference type="NCBI Taxonomy" id="630683"/>
    <lineage>
        <taxon>Eukaryota</taxon>
        <taxon>Metazoa</taxon>
        <taxon>Chordata</taxon>
        <taxon>Craniata</taxon>
        <taxon>Vertebrata</taxon>
        <taxon>Euteleostomi</taxon>
        <taxon>Actinopterygii</taxon>
        <taxon>Neopterygii</taxon>
        <taxon>Teleostei</taxon>
        <taxon>Neoteleostei</taxon>
        <taxon>Acanthomorphata</taxon>
        <taxon>Zeiogadaria</taxon>
        <taxon>Gadariae</taxon>
        <taxon>Gadiformes</taxon>
        <taxon>Muraenolepidoidei</taxon>
        <taxon>Muraenolepididae</taxon>
        <taxon>Muraenolepis</taxon>
    </lineage>
</organism>
<keyword evidence="2" id="KW-0472">Membrane</keyword>
<dbReference type="Gene3D" id="2.60.40.10">
    <property type="entry name" value="Immunoglobulins"/>
    <property type="match status" value="1"/>
</dbReference>
<dbReference type="Proteomes" id="UP001148018">
    <property type="component" value="Unassembled WGS sequence"/>
</dbReference>
<sequence>MSSSKSCKDTLKNKEECHKVPDSKYAVTTTAEVRAGGCVSLPCAGAQNDCSSVAWLFSKDNKVETLVYRGKVTKDHVERLCVTEECSLVIKKMGKIDESDYACRQYPERYVDTARYDLKLLTGPTHTSRSKPSTTVPKGTTHTSTSNPTVADHTVKAVTWGPGVLLHVAVLLGFFVLTLVVLLRLVGWWRTRGNKMAAEECIQYTVDQDLDEAPGGPSVVQWGEQGPVGSAQDQAGPGESGQADIYENSRARPTCVGNTRGPPTCVGNTRGPPTCVGNTRGPPTCVGNTRGPPTCVRDTADAGVHFVSVHRLVK</sequence>
<dbReference type="InterPro" id="IPR036179">
    <property type="entry name" value="Ig-like_dom_sf"/>
</dbReference>
<evidence type="ECO:0000313" key="5">
    <source>
        <dbReference type="Proteomes" id="UP001148018"/>
    </source>
</evidence>
<evidence type="ECO:0000256" key="2">
    <source>
        <dbReference type="SAM" id="Phobius"/>
    </source>
</evidence>
<feature type="compositionally biased region" description="Polar residues" evidence="1">
    <location>
        <begin position="124"/>
        <end position="148"/>
    </location>
</feature>
<dbReference type="InterPro" id="IPR007110">
    <property type="entry name" value="Ig-like_dom"/>
</dbReference>
<dbReference type="OrthoDB" id="8869347at2759"/>
<dbReference type="InterPro" id="IPR013783">
    <property type="entry name" value="Ig-like_fold"/>
</dbReference>